<dbReference type="Proteomes" id="UP000069272">
    <property type="component" value="Chromosome 2R"/>
</dbReference>
<evidence type="ECO:0000313" key="2">
    <source>
        <dbReference type="Proteomes" id="UP000069272"/>
    </source>
</evidence>
<accession>A0A182FXI0</accession>
<sequence>MPREETPLPGTHNSPTRSLLVDPLVLSHSLSFTQDRLYKNGECWQNMVQRWLLGCSTHVLRGLSCFIQGVSAGITLHYVCTRAGLVVFSSSWDCVSGTGWDGREFLGYGGRKDCTGKVHIFTPFYH</sequence>
<protein>
    <submittedName>
        <fullName evidence="1">Uncharacterized protein</fullName>
    </submittedName>
</protein>
<reference evidence="1 2" key="1">
    <citation type="journal article" date="2017" name="G3 (Bethesda)">
        <title>The Physical Genome Mapping of Anopheles albimanus Corrected Scaffold Misassemblies and Identified Interarm Rearrangements in Genus Anopheles.</title>
        <authorList>
            <person name="Artemov G.N."/>
            <person name="Peery A.N."/>
            <person name="Jiang X."/>
            <person name="Tu Z."/>
            <person name="Stegniy V.N."/>
            <person name="Sharakhova M.V."/>
            <person name="Sharakhov I.V."/>
        </authorList>
    </citation>
    <scope>NUCLEOTIDE SEQUENCE [LARGE SCALE GENOMIC DNA]</scope>
    <source>
        <strain evidence="1 2">ALBI9_A</strain>
    </source>
</reference>
<reference evidence="1" key="2">
    <citation type="submission" date="2022-08" db="UniProtKB">
        <authorList>
            <consortium name="EnsemblMetazoa"/>
        </authorList>
    </citation>
    <scope>IDENTIFICATION</scope>
    <source>
        <strain evidence="1">STECLA/ALBI9_A</strain>
    </source>
</reference>
<keyword evidence="2" id="KW-1185">Reference proteome</keyword>
<name>A0A182FXI0_ANOAL</name>
<dbReference type="EnsemblMetazoa" id="AALB014350-RA">
    <property type="protein sequence ID" value="AALB014350-PA"/>
    <property type="gene ID" value="AALB014350"/>
</dbReference>
<dbReference type="AlphaFoldDB" id="A0A182FXI0"/>
<proteinExistence type="predicted"/>
<organism evidence="1 2">
    <name type="scientific">Anopheles albimanus</name>
    <name type="common">New world malaria mosquito</name>
    <dbReference type="NCBI Taxonomy" id="7167"/>
    <lineage>
        <taxon>Eukaryota</taxon>
        <taxon>Metazoa</taxon>
        <taxon>Ecdysozoa</taxon>
        <taxon>Arthropoda</taxon>
        <taxon>Hexapoda</taxon>
        <taxon>Insecta</taxon>
        <taxon>Pterygota</taxon>
        <taxon>Neoptera</taxon>
        <taxon>Endopterygota</taxon>
        <taxon>Diptera</taxon>
        <taxon>Nematocera</taxon>
        <taxon>Culicoidea</taxon>
        <taxon>Culicidae</taxon>
        <taxon>Anophelinae</taxon>
        <taxon>Anopheles</taxon>
    </lineage>
</organism>
<evidence type="ECO:0000313" key="1">
    <source>
        <dbReference type="EnsemblMetazoa" id="AALB014350-PA"/>
    </source>
</evidence>
<dbReference type="VEuPathDB" id="VectorBase:AALB014350"/>